<keyword evidence="8" id="KW-0143">Chaperone</keyword>
<dbReference type="Gene3D" id="3.30.420.40">
    <property type="match status" value="2"/>
</dbReference>
<dbReference type="InterPro" id="IPR013126">
    <property type="entry name" value="Hsp_70_fam"/>
</dbReference>
<dbReference type="Proteomes" id="UP000471031">
    <property type="component" value="Unassembled WGS sequence"/>
</dbReference>
<keyword evidence="5" id="KW-0547">Nucleotide-binding</keyword>
<sequence length="391" mass="43712">MAMKPSEFILGIDFGTSNSCATLRHPNGEIEIIKSDEYEEMFPSCVFLNKEGKLDLGLLAEQQALSEPSRFRDKLKRDLLEDKPIFLGSRKYEPYKLVAQLLAYVKETAERNRGRIEQVVLTVPAGYTSREKGLMRRAATEAGFREIDLLPEPVAAAMYYAQREKSDLEKGDYALVYDFGGGTFDVALLEKTETGYQFPGVQGSLSDCGGVDIDILIYQRILAHCGEEFINRLQSSDSDAEIRLHYELFDVARKRIKHNLTTKTEVFTMLPYGLPVDSFSMKRVELNQLIEPLLQRTIQCCEQVIADAGLQPEDISLVLLVGGSSFIPLVRQLLEKTFACTVVLAKKPHLAVCQGAALSIEPAPVEEAAPSPQPRADRFMAIPYNPNKGFF</sequence>
<evidence type="ECO:0000256" key="8">
    <source>
        <dbReference type="ARBA" id="ARBA00023186"/>
    </source>
</evidence>
<keyword evidence="7" id="KW-0346">Stress response</keyword>
<name>A0A845LB95_HELGE</name>
<dbReference type="GO" id="GO:0140662">
    <property type="term" value="F:ATP-dependent protein folding chaperone"/>
    <property type="evidence" value="ECO:0007669"/>
    <property type="project" value="InterPro"/>
</dbReference>
<dbReference type="AlphaFoldDB" id="A0A845LB95"/>
<dbReference type="InterPro" id="IPR018181">
    <property type="entry name" value="Heat_shock_70_CS"/>
</dbReference>
<reference evidence="12 13" key="1">
    <citation type="submission" date="2020-01" db="EMBL/GenBank/DDBJ databases">
        <title>Whole genome sequence of Heliobacterium gestii DSM 11169.</title>
        <authorList>
            <person name="Kyndt J.A."/>
            <person name="Meyer T.E."/>
        </authorList>
    </citation>
    <scope>NUCLEOTIDE SEQUENCE [LARGE SCALE GENOMIC DNA]</scope>
    <source>
        <strain evidence="12 13">DSM 11169</strain>
    </source>
</reference>
<dbReference type="PANTHER" id="PTHR19375">
    <property type="entry name" value="HEAT SHOCK PROTEIN 70KDA"/>
    <property type="match status" value="1"/>
</dbReference>
<comment type="similarity">
    <text evidence="2">Belongs to the heat shock protein 70 family.</text>
</comment>
<dbReference type="RefSeq" id="WP_161260532.1">
    <property type="nucleotide sequence ID" value="NZ_JAFBDC010000002.1"/>
</dbReference>
<evidence type="ECO:0000256" key="7">
    <source>
        <dbReference type="ARBA" id="ARBA00023016"/>
    </source>
</evidence>
<evidence type="ECO:0000313" key="13">
    <source>
        <dbReference type="Proteomes" id="UP000471031"/>
    </source>
</evidence>
<proteinExistence type="inferred from homology"/>
<dbReference type="FunFam" id="3.30.420.40:FF:000028">
    <property type="entry name" value="heat shock 70 kDa protein-like"/>
    <property type="match status" value="1"/>
</dbReference>
<dbReference type="SUPFAM" id="SSF53067">
    <property type="entry name" value="Actin-like ATPase domain"/>
    <property type="match status" value="2"/>
</dbReference>
<dbReference type="OrthoDB" id="9766019at2"/>
<accession>A0A845LB95</accession>
<dbReference type="PRINTS" id="PR00301">
    <property type="entry name" value="HEATSHOCK70"/>
</dbReference>
<evidence type="ECO:0000256" key="6">
    <source>
        <dbReference type="ARBA" id="ARBA00022840"/>
    </source>
</evidence>
<evidence type="ECO:0000313" key="12">
    <source>
        <dbReference type="EMBL" id="MZP41939.1"/>
    </source>
</evidence>
<evidence type="ECO:0000256" key="10">
    <source>
        <dbReference type="ARBA" id="ARBA00030945"/>
    </source>
</evidence>
<evidence type="ECO:0000256" key="4">
    <source>
        <dbReference type="ARBA" id="ARBA00017249"/>
    </source>
</evidence>
<evidence type="ECO:0000256" key="9">
    <source>
        <dbReference type="ARBA" id="ARBA00030019"/>
    </source>
</evidence>
<gene>
    <name evidence="12" type="ORF">GTO89_02680</name>
</gene>
<dbReference type="GO" id="GO:0005524">
    <property type="term" value="F:ATP binding"/>
    <property type="evidence" value="ECO:0007669"/>
    <property type="project" value="UniProtKB-KW"/>
</dbReference>
<keyword evidence="13" id="KW-1185">Reference proteome</keyword>
<evidence type="ECO:0000256" key="5">
    <source>
        <dbReference type="ARBA" id="ARBA00022741"/>
    </source>
</evidence>
<dbReference type="InterPro" id="IPR043129">
    <property type="entry name" value="ATPase_NBD"/>
</dbReference>
<dbReference type="EMBL" id="WXEX01000002">
    <property type="protein sequence ID" value="MZP41939.1"/>
    <property type="molecule type" value="Genomic_DNA"/>
</dbReference>
<organism evidence="12 13">
    <name type="scientific">Heliomicrobium gestii</name>
    <name type="common">Heliobacterium gestii</name>
    <dbReference type="NCBI Taxonomy" id="2699"/>
    <lineage>
        <taxon>Bacteria</taxon>
        <taxon>Bacillati</taxon>
        <taxon>Bacillota</taxon>
        <taxon>Clostridia</taxon>
        <taxon>Eubacteriales</taxon>
        <taxon>Heliobacteriaceae</taxon>
        <taxon>Heliomicrobium</taxon>
    </lineage>
</organism>
<dbReference type="PROSITE" id="PS01036">
    <property type="entry name" value="HSP70_3"/>
    <property type="match status" value="1"/>
</dbReference>
<evidence type="ECO:0000256" key="1">
    <source>
        <dbReference type="ARBA" id="ARBA00002290"/>
    </source>
</evidence>
<dbReference type="Gene3D" id="3.90.640.10">
    <property type="entry name" value="Actin, Chain A, domain 4"/>
    <property type="match status" value="1"/>
</dbReference>
<protein>
    <recommendedName>
        <fullName evidence="3">Chaperone protein DnaK</fullName>
    </recommendedName>
    <alternativeName>
        <fullName evidence="4">Chaperone protein dnaK</fullName>
    </alternativeName>
    <alternativeName>
        <fullName evidence="11">HSP70</fullName>
    </alternativeName>
    <alternativeName>
        <fullName evidence="10">Heat shock 70 kDa protein</fullName>
    </alternativeName>
    <alternativeName>
        <fullName evidence="9">Heat shock protein 70</fullName>
    </alternativeName>
</protein>
<dbReference type="Pfam" id="PF00012">
    <property type="entry name" value="HSP70"/>
    <property type="match status" value="2"/>
</dbReference>
<keyword evidence="6" id="KW-0067">ATP-binding</keyword>
<comment type="function">
    <text evidence="1">Acts as a chaperone.</text>
</comment>
<evidence type="ECO:0000256" key="3">
    <source>
        <dbReference type="ARBA" id="ARBA00014415"/>
    </source>
</evidence>
<evidence type="ECO:0000256" key="2">
    <source>
        <dbReference type="ARBA" id="ARBA00007381"/>
    </source>
</evidence>
<evidence type="ECO:0000256" key="11">
    <source>
        <dbReference type="ARBA" id="ARBA00033103"/>
    </source>
</evidence>
<comment type="caution">
    <text evidence="12">The sequence shown here is derived from an EMBL/GenBank/DDBJ whole genome shotgun (WGS) entry which is preliminary data.</text>
</comment>